<dbReference type="PANTHER" id="PTHR31147">
    <property type="entry name" value="ACYL TRANSFERASE 4"/>
    <property type="match status" value="1"/>
</dbReference>
<evidence type="ECO:0000256" key="2">
    <source>
        <dbReference type="SAM" id="MobiDB-lite"/>
    </source>
</evidence>
<dbReference type="AlphaFoldDB" id="A0A921S265"/>
<dbReference type="InterPro" id="IPR023213">
    <property type="entry name" value="CAT-like_dom_sf"/>
</dbReference>
<dbReference type="PANTHER" id="PTHR31147:SF54">
    <property type="entry name" value="OS10G0105900 PROTEIN"/>
    <property type="match status" value="1"/>
</dbReference>
<dbReference type="GO" id="GO:0016747">
    <property type="term" value="F:acyltransferase activity, transferring groups other than amino-acyl groups"/>
    <property type="evidence" value="ECO:0007669"/>
    <property type="project" value="UniProtKB-ARBA"/>
</dbReference>
<evidence type="ECO:0000313" key="4">
    <source>
        <dbReference type="Proteomes" id="UP000807115"/>
    </source>
</evidence>
<dbReference type="Proteomes" id="UP000807115">
    <property type="component" value="Chromosome 1"/>
</dbReference>
<reference evidence="3" key="2">
    <citation type="submission" date="2020-10" db="EMBL/GenBank/DDBJ databases">
        <authorList>
            <person name="Cooper E.A."/>
            <person name="Brenton Z.W."/>
            <person name="Flinn B.S."/>
            <person name="Jenkins J."/>
            <person name="Shu S."/>
            <person name="Flowers D."/>
            <person name="Luo F."/>
            <person name="Wang Y."/>
            <person name="Xia P."/>
            <person name="Barry K."/>
            <person name="Daum C."/>
            <person name="Lipzen A."/>
            <person name="Yoshinaga Y."/>
            <person name="Schmutz J."/>
            <person name="Saski C."/>
            <person name="Vermerris W."/>
            <person name="Kresovich S."/>
        </authorList>
    </citation>
    <scope>NUCLEOTIDE SEQUENCE</scope>
</reference>
<name>A0A921S265_SORBI</name>
<accession>A0A921S265</accession>
<proteinExistence type="inferred from homology"/>
<dbReference type="Pfam" id="PF02458">
    <property type="entry name" value="Transferase"/>
    <property type="match status" value="1"/>
</dbReference>
<evidence type="ECO:0000313" key="3">
    <source>
        <dbReference type="EMBL" id="KAG0549990.1"/>
    </source>
</evidence>
<sequence length="462" mass="49849">MVTTFKAHRSNPELVTPASPTPQGSKTLSDVDSQIPLWFYATVIEFFRPRDAIDDHETPVVDVAEAIRVALAKALVYYYPFAGRLREVSKGKLAVECTGEGVVFVEAHAADVRLDELGDPLVPPYPCIEELVCDIGNAKDVVGRPLMFMQVTRFKCGGFAIGVSICHNMADGFGVIQFLKCVTDLARGQEHPAVVPVWDRELLTARNPPDLTSLPFVVSDEPSPPVPAQVQPMAMDKMVGDYFLFGPREIAALRSQVTEPATDFELITAAMWMCRAEALALALGCGSADDGSGSQQPRASSSSSLLITMNVRGKAKLTPPLPRGFFGNAFVFVEAELRGTAAAGSLGGTVELVQKAKCGMTEEYVRSMVDLFSVGGAAPYAQGWTFVVSDITRIGEDDLDMGWAERVAGGVPIVGDDHATKLVSYQMRCKNADGDDCVVASMYLPEPAMDKFKEKILLILAS</sequence>
<gene>
    <name evidence="3" type="ORF">BDA96_01G301300</name>
</gene>
<reference evidence="3" key="1">
    <citation type="journal article" date="2019" name="BMC Genomics">
        <title>A new reference genome for Sorghum bicolor reveals high levels of sequence similarity between sweet and grain genotypes: implications for the genetics of sugar metabolism.</title>
        <authorList>
            <person name="Cooper E.A."/>
            <person name="Brenton Z.W."/>
            <person name="Flinn B.S."/>
            <person name="Jenkins J."/>
            <person name="Shu S."/>
            <person name="Flowers D."/>
            <person name="Luo F."/>
            <person name="Wang Y."/>
            <person name="Xia P."/>
            <person name="Barry K."/>
            <person name="Daum C."/>
            <person name="Lipzen A."/>
            <person name="Yoshinaga Y."/>
            <person name="Schmutz J."/>
            <person name="Saski C."/>
            <person name="Vermerris W."/>
            <person name="Kresovich S."/>
        </authorList>
    </citation>
    <scope>NUCLEOTIDE SEQUENCE</scope>
</reference>
<dbReference type="Gene3D" id="3.30.559.10">
    <property type="entry name" value="Chloramphenicol acetyltransferase-like domain"/>
    <property type="match status" value="2"/>
</dbReference>
<comment type="similarity">
    <text evidence="1">Belongs to the plant acyltransferase family.</text>
</comment>
<organism evidence="3 4">
    <name type="scientific">Sorghum bicolor</name>
    <name type="common">Sorghum</name>
    <name type="synonym">Sorghum vulgare</name>
    <dbReference type="NCBI Taxonomy" id="4558"/>
    <lineage>
        <taxon>Eukaryota</taxon>
        <taxon>Viridiplantae</taxon>
        <taxon>Streptophyta</taxon>
        <taxon>Embryophyta</taxon>
        <taxon>Tracheophyta</taxon>
        <taxon>Spermatophyta</taxon>
        <taxon>Magnoliopsida</taxon>
        <taxon>Liliopsida</taxon>
        <taxon>Poales</taxon>
        <taxon>Poaceae</taxon>
        <taxon>PACMAD clade</taxon>
        <taxon>Panicoideae</taxon>
        <taxon>Andropogonodae</taxon>
        <taxon>Andropogoneae</taxon>
        <taxon>Sorghinae</taxon>
        <taxon>Sorghum</taxon>
    </lineage>
</organism>
<dbReference type="EMBL" id="CM027680">
    <property type="protein sequence ID" value="KAG0549990.1"/>
    <property type="molecule type" value="Genomic_DNA"/>
</dbReference>
<protein>
    <submittedName>
        <fullName evidence="3">Uncharacterized protein</fullName>
    </submittedName>
</protein>
<feature type="region of interest" description="Disordered" evidence="2">
    <location>
        <begin position="1"/>
        <end position="29"/>
    </location>
</feature>
<evidence type="ECO:0000256" key="1">
    <source>
        <dbReference type="ARBA" id="ARBA00009861"/>
    </source>
</evidence>
<dbReference type="InterPro" id="IPR050898">
    <property type="entry name" value="Plant_acyltransferase"/>
</dbReference>
<comment type="caution">
    <text evidence="3">The sequence shown here is derived from an EMBL/GenBank/DDBJ whole genome shotgun (WGS) entry which is preliminary data.</text>
</comment>